<dbReference type="AlphaFoldDB" id="A0A6S7I924"/>
<reference evidence="1" key="1">
    <citation type="submission" date="2020-04" db="EMBL/GenBank/DDBJ databases">
        <authorList>
            <person name="Alioto T."/>
            <person name="Alioto T."/>
            <person name="Gomez Garrido J."/>
        </authorList>
    </citation>
    <scope>NUCLEOTIDE SEQUENCE</scope>
    <source>
        <strain evidence="1">A484AB</strain>
    </source>
</reference>
<dbReference type="PROSITE" id="PS50878">
    <property type="entry name" value="RT_POL"/>
    <property type="match status" value="1"/>
</dbReference>
<evidence type="ECO:0000313" key="1">
    <source>
        <dbReference type="EMBL" id="CAB4002662.1"/>
    </source>
</evidence>
<organism evidence="1 2">
    <name type="scientific">Paramuricea clavata</name>
    <name type="common">Red gorgonian</name>
    <name type="synonym">Violescent sea-whip</name>
    <dbReference type="NCBI Taxonomy" id="317549"/>
    <lineage>
        <taxon>Eukaryota</taxon>
        <taxon>Metazoa</taxon>
        <taxon>Cnidaria</taxon>
        <taxon>Anthozoa</taxon>
        <taxon>Octocorallia</taxon>
        <taxon>Malacalcyonacea</taxon>
        <taxon>Plexauridae</taxon>
        <taxon>Paramuricea</taxon>
    </lineage>
</organism>
<evidence type="ECO:0000313" key="2">
    <source>
        <dbReference type="Proteomes" id="UP001152795"/>
    </source>
</evidence>
<dbReference type="OrthoDB" id="414730at2759"/>
<proteinExistence type="predicted"/>
<protein>
    <submittedName>
        <fullName evidence="1">Uncharacterized protein</fullName>
    </submittedName>
</protein>
<sequence>MSVLEELSKLRTNEATGLGGFSAKLLRDSAYLVAPYLTKLFNLSLRCGSFPDIWKKGRFTPIFKSGDPTSSNNNRPITILPTLSKSLEQTVHHQVYNYMQERKLLASQQFGFRSKLSTTIALAHFTKQILDILDHRKITGAVSIDLRKAFDIVDHTILLEKLKTIGFTSTGSVLDRFCSYLSNRTQVTMINSSLSQPKPVTFGVPQGSILGALLFLIYINDLPE</sequence>
<name>A0A6S7I924_PARCT</name>
<accession>A0A6S7I924</accession>
<dbReference type="InterPro" id="IPR000477">
    <property type="entry name" value="RT_dom"/>
</dbReference>
<dbReference type="EMBL" id="CACRXK020004413">
    <property type="protein sequence ID" value="CAB4002662.1"/>
    <property type="molecule type" value="Genomic_DNA"/>
</dbReference>
<gene>
    <name evidence="1" type="ORF">PACLA_8A004916</name>
</gene>
<comment type="caution">
    <text evidence="1">The sequence shown here is derived from an EMBL/GenBank/DDBJ whole genome shotgun (WGS) entry which is preliminary data.</text>
</comment>
<keyword evidence="2" id="KW-1185">Reference proteome</keyword>
<dbReference type="Pfam" id="PF00078">
    <property type="entry name" value="RVT_1"/>
    <property type="match status" value="1"/>
</dbReference>
<dbReference type="PANTHER" id="PTHR33332">
    <property type="entry name" value="REVERSE TRANSCRIPTASE DOMAIN-CONTAINING PROTEIN"/>
    <property type="match status" value="1"/>
</dbReference>
<dbReference type="Proteomes" id="UP001152795">
    <property type="component" value="Unassembled WGS sequence"/>
</dbReference>